<dbReference type="AlphaFoldDB" id="A0A9N8DH93"/>
<dbReference type="EMBL" id="CAICTM010000065">
    <property type="protein sequence ID" value="CAB9499654.1"/>
    <property type="molecule type" value="Genomic_DNA"/>
</dbReference>
<reference evidence="1" key="1">
    <citation type="submission" date="2020-06" db="EMBL/GenBank/DDBJ databases">
        <authorList>
            <consortium name="Plant Systems Biology data submission"/>
        </authorList>
    </citation>
    <scope>NUCLEOTIDE SEQUENCE</scope>
    <source>
        <strain evidence="1">D6</strain>
    </source>
</reference>
<accession>A0A9N8DH93</accession>
<dbReference type="OrthoDB" id="9620072at2759"/>
<evidence type="ECO:0000313" key="1">
    <source>
        <dbReference type="EMBL" id="CAB9499654.1"/>
    </source>
</evidence>
<protein>
    <recommendedName>
        <fullName evidence="3">BTB domain-containing protein</fullName>
    </recommendedName>
</protein>
<evidence type="ECO:0000313" key="2">
    <source>
        <dbReference type="Proteomes" id="UP001153069"/>
    </source>
</evidence>
<name>A0A9N8DH93_9STRA</name>
<dbReference type="CDD" id="cd18186">
    <property type="entry name" value="BTB_POZ_ZBTB_KLHL-like"/>
    <property type="match status" value="1"/>
</dbReference>
<keyword evidence="2" id="KW-1185">Reference proteome</keyword>
<dbReference type="InterPro" id="IPR011333">
    <property type="entry name" value="SKP1/BTB/POZ_sf"/>
</dbReference>
<sequence>MSANDDEKPPVNKKPRLECFECQDGPDVVVIVGDTEFEEYSHNLRCWSGYFDGAFRSGMKESESKRFEFPDKDPKEWELIRSLFVPLSKAKVTQENYPILHPWFEMLCCKSGLDDCDDVVCKVVSRVRVKKSTGCVERIVSVATKCIEWNRNIPKDKCLDVLKSVLQDPSDWTLDATGVLSILALVAKDESVCKTLWPLVKTFLPSEMATSEFQGDGIHSGLQDNIAVNEFIQLKLEAMKGMKAAATLHSLVQRIKTLVSEDQDLNNPFDEAPFSEVVDGHLRYDKQFVRAFDAVFDN</sequence>
<dbReference type="Proteomes" id="UP001153069">
    <property type="component" value="Unassembled WGS sequence"/>
</dbReference>
<dbReference type="SUPFAM" id="SSF54695">
    <property type="entry name" value="POZ domain"/>
    <property type="match status" value="1"/>
</dbReference>
<evidence type="ECO:0008006" key="3">
    <source>
        <dbReference type="Google" id="ProtNLM"/>
    </source>
</evidence>
<comment type="caution">
    <text evidence="1">The sequence shown here is derived from an EMBL/GenBank/DDBJ whole genome shotgun (WGS) entry which is preliminary data.</text>
</comment>
<organism evidence="1 2">
    <name type="scientific">Seminavis robusta</name>
    <dbReference type="NCBI Taxonomy" id="568900"/>
    <lineage>
        <taxon>Eukaryota</taxon>
        <taxon>Sar</taxon>
        <taxon>Stramenopiles</taxon>
        <taxon>Ochrophyta</taxon>
        <taxon>Bacillariophyta</taxon>
        <taxon>Bacillariophyceae</taxon>
        <taxon>Bacillariophycidae</taxon>
        <taxon>Naviculales</taxon>
        <taxon>Naviculaceae</taxon>
        <taxon>Seminavis</taxon>
    </lineage>
</organism>
<proteinExistence type="predicted"/>
<dbReference type="Gene3D" id="3.30.710.10">
    <property type="entry name" value="Potassium Channel Kv1.1, Chain A"/>
    <property type="match status" value="1"/>
</dbReference>
<gene>
    <name evidence="1" type="ORF">SEMRO_66_G037040.1</name>
</gene>